<dbReference type="GeneID" id="106778380"/>
<gene>
    <name evidence="3" type="primary">LOC106778380</name>
</gene>
<feature type="domain" description="Tf2-1-like SH3-like" evidence="1">
    <location>
        <begin position="11"/>
        <end position="40"/>
    </location>
</feature>
<dbReference type="AlphaFoldDB" id="A0A1S3VUH1"/>
<dbReference type="RefSeq" id="XP_014521827.1">
    <property type="nucleotide sequence ID" value="XM_014666341.1"/>
</dbReference>
<name>A0A1S3VUH1_VIGRR</name>
<dbReference type="KEGG" id="vra:106778380"/>
<reference evidence="3" key="1">
    <citation type="submission" date="2025-08" db="UniProtKB">
        <authorList>
            <consortium name="RefSeq"/>
        </authorList>
    </citation>
    <scope>IDENTIFICATION</scope>
    <source>
        <tissue evidence="3">Leaf</tissue>
    </source>
</reference>
<dbReference type="PANTHER" id="PTHR46148">
    <property type="entry name" value="CHROMO DOMAIN-CONTAINING PROTEIN"/>
    <property type="match status" value="1"/>
</dbReference>
<evidence type="ECO:0000259" key="1">
    <source>
        <dbReference type="Pfam" id="PF24626"/>
    </source>
</evidence>
<dbReference type="InterPro" id="IPR056924">
    <property type="entry name" value="SH3_Tf2-1"/>
</dbReference>
<dbReference type="Proteomes" id="UP000087766">
    <property type="component" value="Unplaced"/>
</dbReference>
<evidence type="ECO:0000313" key="2">
    <source>
        <dbReference type="Proteomes" id="UP000087766"/>
    </source>
</evidence>
<proteinExistence type="predicted"/>
<dbReference type="Pfam" id="PF24626">
    <property type="entry name" value="SH3_Tf2-1"/>
    <property type="match status" value="1"/>
</dbReference>
<protein>
    <submittedName>
        <fullName evidence="3">Uncharacterized protein LOC106778380</fullName>
    </submittedName>
</protein>
<evidence type="ECO:0000313" key="3">
    <source>
        <dbReference type="RefSeq" id="XP_014521827.1"/>
    </source>
</evidence>
<dbReference type="PANTHER" id="PTHR46148:SF60">
    <property type="entry name" value="CHROMO DOMAIN-CONTAINING PROTEIN"/>
    <property type="match status" value="1"/>
</dbReference>
<organism evidence="2 3">
    <name type="scientific">Vigna radiata var. radiata</name>
    <name type="common">Mung bean</name>
    <name type="synonym">Phaseolus aureus</name>
    <dbReference type="NCBI Taxonomy" id="3916"/>
    <lineage>
        <taxon>Eukaryota</taxon>
        <taxon>Viridiplantae</taxon>
        <taxon>Streptophyta</taxon>
        <taxon>Embryophyta</taxon>
        <taxon>Tracheophyta</taxon>
        <taxon>Spermatophyta</taxon>
        <taxon>Magnoliopsida</taxon>
        <taxon>eudicotyledons</taxon>
        <taxon>Gunneridae</taxon>
        <taxon>Pentapetalae</taxon>
        <taxon>rosids</taxon>
        <taxon>fabids</taxon>
        <taxon>Fabales</taxon>
        <taxon>Fabaceae</taxon>
        <taxon>Papilionoideae</taxon>
        <taxon>50 kb inversion clade</taxon>
        <taxon>NPAAA clade</taxon>
        <taxon>indigoferoid/millettioid clade</taxon>
        <taxon>Phaseoleae</taxon>
        <taxon>Vigna</taxon>
    </lineage>
</organism>
<sequence length="111" mass="13013">MGPRNREDIWIGPVAYEIALPPLLANLHNVFHVSQLRKYIPDPTHVLDVDDIQVREDLTIEAGPVKVLKVQTKNLSGKEIRTVKVFWNEKTQEMTWELEEFMRKEYPQLFA</sequence>
<dbReference type="OrthoDB" id="1633836at2759"/>
<keyword evidence="2" id="KW-1185">Reference proteome</keyword>
<accession>A0A1S3VUH1</accession>